<keyword evidence="4 9" id="KW-0645">Protease</keyword>
<evidence type="ECO:0000256" key="4">
    <source>
        <dbReference type="ARBA" id="ARBA00022670"/>
    </source>
</evidence>
<evidence type="ECO:0000256" key="5">
    <source>
        <dbReference type="ARBA" id="ARBA00022801"/>
    </source>
</evidence>
<keyword evidence="1 9" id="KW-0597">Phosphoprotein</keyword>
<reference evidence="11" key="4">
    <citation type="submission" date="2019-08" db="EMBL/GenBank/DDBJ databases">
        <title>Annotated Complete DNA Sequences of Six EEHV1A Genomes from Lethal HD Cases in Young Asian Elephants from India.</title>
        <authorList>
            <person name="Krishnankutty S.P."/>
            <person name="Zachariah A."/>
            <person name="Maheswari U."/>
            <person name="Heaggans S.Y."/>
            <person name="Muraleedharan M."/>
            <person name="Velayutham D."/>
            <person name="Santhosh S."/>
            <person name="Hayward G.S."/>
        </authorList>
    </citation>
    <scope>NUCLEOTIDE SEQUENCE</scope>
    <source>
        <strain evidence="11">IP143 Kozhikode l</strain>
    </source>
</reference>
<evidence type="ECO:0000256" key="1">
    <source>
        <dbReference type="ARBA" id="ARBA00022553"/>
    </source>
</evidence>
<evidence type="ECO:0000256" key="2">
    <source>
        <dbReference type="ARBA" id="ARBA00022562"/>
    </source>
</evidence>
<reference evidence="11" key="3">
    <citation type="journal article" date="2016" name="MSphere">
        <title>Comparison of the Gene Coding Contents and Other Unusual Features of the GC-Rich and AT-Rich Branch Probosciviruses.</title>
        <authorList>
            <person name="Ling P.D."/>
            <person name="Long S.Y."/>
            <person name="Zong J.C."/>
            <person name="Heaggans S.Y."/>
            <person name="Qin X."/>
            <person name="Hayward G.S."/>
        </authorList>
    </citation>
    <scope>NUCLEOTIDE SEQUENCE</scope>
    <source>
        <strain evidence="11">IP143 Kozhikode l</strain>
    </source>
</reference>
<keyword evidence="5 9" id="KW-0378">Hydrolase</keyword>
<organism evidence="11">
    <name type="scientific">Elephant endotheliotropic herpesvirus 1A</name>
    <dbReference type="NCBI Taxonomy" id="759753"/>
    <lineage>
        <taxon>Viruses</taxon>
        <taxon>Duplodnaviria</taxon>
        <taxon>Heunggongvirae</taxon>
        <taxon>Peploviricota</taxon>
        <taxon>Herviviricetes</taxon>
        <taxon>Herpesvirales</taxon>
        <taxon>Orthoherpesviridae</taxon>
        <taxon>Betaherpesvirinae</taxon>
        <taxon>Proboscivirus</taxon>
        <taxon>Proboscivirus elephantidbeta1</taxon>
        <taxon>Elephantid herpesvirus 1</taxon>
    </lineage>
</organism>
<dbReference type="GO" id="GO:0019076">
    <property type="term" value="P:viral release from host cell"/>
    <property type="evidence" value="ECO:0007669"/>
    <property type="project" value="UniProtKB-UniRule"/>
</dbReference>
<comment type="function">
    <text evidence="9">Assemblin: Protease that plays an essential role in virion assembly within the nucleus. Catalyzes the cleavage of the assembly protein after formation of the spherical procapsid. By that cleavage, the capsid matures and gains its icosahedral shape. The cleavage sites seem to include -Ala-Ser-, -Ala-Ala-, as well as Ala-Thr bonds. Assemblin and cleavages products are evicted from the capsid before or during DNA packaging.</text>
</comment>
<evidence type="ECO:0000256" key="10">
    <source>
        <dbReference type="SAM" id="MobiDB-lite"/>
    </source>
</evidence>
<reference evidence="11" key="2">
    <citation type="journal article" date="2013" name="J. Wildl. Dis.">
        <title>Fatal herpesvirus hemorrhagic disease in wild and orphan asian elephants in southern India.</title>
        <authorList>
            <person name="Zachariah A."/>
            <person name="Zong J.-C."/>
            <person name="Long S.Y."/>
            <person name="Latimer E.M."/>
            <person name="Heaggans S.Y."/>
            <person name="Richman L.K."/>
            <person name="Hayward G.S."/>
        </authorList>
    </citation>
    <scope>NUCLEOTIDE SEQUENCE</scope>
    <source>
        <strain evidence="11">IP143 Kozhikode l</strain>
    </source>
</reference>
<comment type="subunit">
    <molecule>Assemblin</molecule>
    <text evidence="9">Exists in a monomer-dimer equilibrium with the dimer being the active species.</text>
</comment>
<feature type="chain" id="PRO_5033189176" description="Capsid scaffolding protein" evidence="9">
    <location>
        <begin position="1"/>
        <end position="565"/>
    </location>
</feature>
<comment type="function">
    <text evidence="9">Assembly protein: Plays a major role in capsid assembly. Acts as a scaffold protein by binding major capsid protein. Multimerizes in the nucleus such as major capsid protein forms the icosahedral T=16 capsid. Cleaved by assemblin after capsid completion. The cleavages products are evicted from the capsid before or during DNA packaging.</text>
</comment>
<evidence type="ECO:0000313" key="11">
    <source>
        <dbReference type="EMBL" id="QOE75075.1"/>
    </source>
</evidence>
<dbReference type="GO" id="GO:0039708">
    <property type="term" value="P:nuclear capsid assembly"/>
    <property type="evidence" value="ECO:0007669"/>
    <property type="project" value="UniProtKB-ARBA"/>
</dbReference>
<dbReference type="InterPro" id="IPR001847">
    <property type="entry name" value="Peptidase_S21"/>
</dbReference>
<keyword evidence="7 9" id="KW-0118">Viral capsid assembly</keyword>
<keyword evidence="6 9" id="KW-0720">Serine protease</keyword>
<comment type="subunit">
    <molecule>Assembly protein</molecule>
    <text evidence="9">Homomultimer. Interacts with major capsid protein.</text>
</comment>
<feature type="region of interest" description="Interaction with major capsid protein" evidence="9">
    <location>
        <begin position="545"/>
        <end position="565"/>
    </location>
</feature>
<comment type="domain">
    <text evidence="9">Region of interaction between pPR and pAP is called Amino conserved domain (ACD). The region of interaction with major capsid protein is called carboxyl conserved domain (CCD).</text>
</comment>
<comment type="similarity">
    <text evidence="9">Belongs to the herpesviridae capsid scaffolding protein family.</text>
</comment>
<sequence length="565" mass="63159">MCIILSSSNFIDPSDDLVNIFSVICIIRCLKSFCMVRWAPTLDMSSRVFFGGFVVVHDADTDETLVIDKDVVDYVFSNNLDGENTPLNINHREDAVVGNVFKFFSVDRGIFCIGEITSKRFLKIIKNASNDSCVVGLGPTAPVPKDSILEYLSAYLPALSLSNFVSPSETRPFFRHVSLCGLGRRRGTLVAYGRSIPWIISKFKCLSKRDVKRILNFKIPGPVSPFNQETFLLDPEFLLATSTDITCIDRRKNTLSYDKKLACLDNESYVRASANCPNCLCYSHSEENKEGLVKTVSINMNKFPDSEGVYLSKEAFLGLLKQTAYRGLPGCYGMYDHPIAQPHICYQPHGILAAAQAFDNDELVLHPASKRRRIEYLPLPGEQQHEKHTSQQKHGSSILQQHQPQQVQSIQPISTMAVDSTSGDHTINAIKEMCTALVDIRKDLDILKRKSEENTQKYSNFQPHVPNQQDNLLTTRAIIHQAPESAANNQAQQQHSIADNVTNQTAHPSVQQASLAANVQHHSEVVNAGHTFTKNQTHQHNNQPRDDILSHNKKLFIAALSSSDH</sequence>
<dbReference type="HAMAP" id="MF_04008">
    <property type="entry name" value="HSV_SCAF"/>
    <property type="match status" value="1"/>
</dbReference>
<dbReference type="SUPFAM" id="SSF50789">
    <property type="entry name" value="Herpes virus serine proteinase, assemblin"/>
    <property type="match status" value="1"/>
</dbReference>
<dbReference type="GO" id="GO:0042025">
    <property type="term" value="C:host cell nucleus"/>
    <property type="evidence" value="ECO:0007669"/>
    <property type="project" value="UniProtKB-SubCell"/>
</dbReference>
<comment type="PTM">
    <text evidence="9">Capsid scaffolding protein: Capsid scaffolding protein is cleaved by assemblin after formation of the spherical procapsid. As a result, the capsid obtains its mature, icosahedral shape. Cleavages occur at two or more sites: release (R-site) and maturation (M-site).</text>
</comment>
<comment type="subcellular location">
    <molecule>Assemblin</molecule>
    <subcellularLocation>
        <location evidence="9">Host nucleus</location>
    </subcellularLocation>
</comment>
<comment type="function">
    <text evidence="9">Capsid scaffolding protein: Acts as a scaffold protein by binding major capsid protein in the cytoplasm, inducing the nuclear localization of both proteins. Multimerizes in the nucleus such as major capsid protein forms the icosahedral T=16 capsid. Autocatalytic cleavage releases the assembly protein, and subsequently abolishes interaction with major capsid protein. Cleavages products are evicted from the capsid before or during DNA packaging.</text>
</comment>
<dbReference type="PRINTS" id="PR00236">
    <property type="entry name" value="HSVCAPSIDP40"/>
</dbReference>
<evidence type="ECO:0000256" key="7">
    <source>
        <dbReference type="ARBA" id="ARBA00022950"/>
    </source>
</evidence>
<name>A0A8B6NQ53_ELHV1</name>
<keyword evidence="2 9" id="KW-1048">Host nucleus</keyword>
<dbReference type="Gene3D" id="3.20.16.10">
    <property type="entry name" value="Herpesvirus/Caudovirus protease domain"/>
    <property type="match status" value="1"/>
</dbReference>
<evidence type="ECO:0000256" key="6">
    <source>
        <dbReference type="ARBA" id="ARBA00022825"/>
    </source>
</evidence>
<dbReference type="Pfam" id="PF00716">
    <property type="entry name" value="Peptidase_S21"/>
    <property type="match status" value="1"/>
</dbReference>
<dbReference type="EMBL" id="MN366294">
    <property type="protein sequence ID" value="QOE75075.1"/>
    <property type="molecule type" value="Genomic_DNA"/>
</dbReference>
<gene>
    <name evidence="11" type="primary">U53</name>
</gene>
<dbReference type="GO" id="GO:0006508">
    <property type="term" value="P:proteolysis"/>
    <property type="evidence" value="ECO:0007669"/>
    <property type="project" value="UniProtKB-KW"/>
</dbReference>
<evidence type="ECO:0000256" key="3">
    <source>
        <dbReference type="ARBA" id="ARBA00022612"/>
    </source>
</evidence>
<comment type="subunit">
    <molecule>Capsid scaffolding protein</molecule>
    <text evidence="9">Homomultimer. Interacts with major capsid protein.</text>
</comment>
<dbReference type="GO" id="GO:0004252">
    <property type="term" value="F:serine-type endopeptidase activity"/>
    <property type="evidence" value="ECO:0007669"/>
    <property type="project" value="UniProtKB-UniRule"/>
</dbReference>
<dbReference type="InterPro" id="IPR035443">
    <property type="entry name" value="Herpes_virus_sf"/>
</dbReference>
<keyword evidence="8 9" id="KW-1035">Host cytoplasm</keyword>
<reference evidence="11" key="1">
    <citation type="journal article" date="2013" name="Genome Announc.">
        <title>Complete Genome Sequence of Elephant Endotheliotropic Herpesvirus 1A.</title>
        <authorList>
            <person name="Ling P.D."/>
            <person name="Reid J.G."/>
            <person name="Qin X."/>
            <person name="Muzny D.M."/>
            <person name="Gibbs R."/>
            <person name="Petrosino J."/>
            <person name="Peng R."/>
            <person name="Zong J.C."/>
            <person name="Heaggans S.Y."/>
            <person name="Hayward G.S."/>
        </authorList>
    </citation>
    <scope>NUCLEOTIDE SEQUENCE</scope>
    <source>
        <strain evidence="11">IP143 Kozhikode l</strain>
    </source>
</reference>
<dbReference type="EC" id="3.4.21.97" evidence="9"/>
<comment type="caution">
    <text evidence="9">Lacks conserved residue(s) required for the propagation of feature annotation.</text>
</comment>
<dbReference type="GO" id="GO:0030430">
    <property type="term" value="C:host cell cytoplasm"/>
    <property type="evidence" value="ECO:0007669"/>
    <property type="project" value="UniProtKB-SubCell"/>
</dbReference>
<accession>A0A8B6NQ53</accession>
<evidence type="ECO:0000256" key="8">
    <source>
        <dbReference type="ARBA" id="ARBA00023200"/>
    </source>
</evidence>
<keyword evidence="3 9" id="KW-1188">Viral release from host cell</keyword>
<comment type="subcellular location">
    <molecule>Capsid scaffolding protein</molecule>
    <subcellularLocation>
        <location evidence="9">Host cytoplasm</location>
    </subcellularLocation>
</comment>
<dbReference type="GO" id="GO:0042802">
    <property type="term" value="F:identical protein binding"/>
    <property type="evidence" value="ECO:0007669"/>
    <property type="project" value="UniProtKB-UniRule"/>
</dbReference>
<feature type="region of interest" description="Disordered" evidence="10">
    <location>
        <begin position="382"/>
        <end position="407"/>
    </location>
</feature>
<proteinExistence type="inferred from homology"/>
<feature type="active site" description="Charge relay system" evidence="9">
    <location>
        <position position="91"/>
    </location>
</feature>
<feature type="site" description="Cleavage; by assemblin; Release site" evidence="9">
    <location>
        <begin position="272"/>
        <end position="273"/>
    </location>
</feature>
<evidence type="ECO:0000256" key="9">
    <source>
        <dbReference type="HAMAP-Rule" id="MF_04008"/>
    </source>
</evidence>
<feature type="active site" description="Charge relay system" evidence="9">
    <location>
        <position position="160"/>
    </location>
</feature>
<protein>
    <recommendedName>
        <fullName evidence="9">Capsid scaffolding protein</fullName>
    </recommendedName>
    <alternativeName>
        <fullName evidence="9">Protease precursor</fullName>
        <shortName evidence="9">pPR</shortName>
    </alternativeName>
    <component>
        <recommendedName>
            <fullName evidence="9">Assemblin</fullName>
            <ecNumber evidence="9">3.4.21.97</ecNumber>
        </recommendedName>
        <alternativeName>
            <fullName evidence="9">Protease</fullName>
            <shortName evidence="9">Pr</shortName>
        </alternativeName>
    </component>
    <component>
        <recommendedName>
            <fullName evidence="9">Assembly protein</fullName>
            <shortName evidence="9">AP</shortName>
        </recommendedName>
        <alternativeName>
            <fullName evidence="9">Capsid assembly protein</fullName>
        </alternativeName>
    </component>
</protein>
<feature type="active site" description="Charge relay system" evidence="9">
    <location>
        <position position="176"/>
    </location>
</feature>
<feature type="chain" id="PRO_5033189177" description="Assembly protein" evidence="9">
    <location>
        <begin position="273"/>
        <end position="565"/>
    </location>
</feature>
<comment type="catalytic activity">
    <reaction evidence="9">
        <text>Cleaves -Ala-|-Ser- and -Ala-|-Ala- bonds in the scaffold protein.</text>
        <dbReference type="EC" id="3.4.21.97"/>
    </reaction>
</comment>
<feature type="chain" id="PRO_5033189178" description="Assemblin" evidence="9">
    <location>
        <begin position="1"/>
        <end position="272"/>
    </location>
</feature>
<reference evidence="11" key="5">
    <citation type="journal article" name="PLoS ONE">
        <title>Extended genotypic evaluation and comparison of twenty-two cases of lethal EEHV1 hemorrhagic disease in wild and captive Asian elephants in India.</title>
        <authorList>
            <person name="Zachariah A."/>
            <person name="Sajesh P.K."/>
            <person name="Santhosh S."/>
            <person name="Bathrachalam C."/>
            <person name="Megha M."/>
            <person name="Pandiyan J."/>
            <person name="Jishnu M."/>
            <person name="Kobragade R.S."/>
            <person name="Long S.Y."/>
            <person name="Zong J.-C."/>
            <person name="Latimer E.M."/>
            <person name="Heaggans S.Y."/>
            <person name="Hayward G.S."/>
        </authorList>
    </citation>
    <scope>NUCLEOTIDE SEQUENCE</scope>
    <source>
        <strain evidence="11">IP143 Kozhikode l</strain>
    </source>
</reference>
<comment type="subcellular location">
    <molecule>Assembly protein</molecule>
    <subcellularLocation>
        <location evidence="9">Host nucleus</location>
    </subcellularLocation>
</comment>
<feature type="compositionally biased region" description="Low complexity" evidence="10">
    <location>
        <begin position="396"/>
        <end position="407"/>
    </location>
</feature>